<sequence>MFEHEHPLTLKDLWSKQQQHEEESEEDEEENDDDLIAKQDFRSLCILCEEEINWFHRYYYTCCQCDYSFHQFCVELPERWEDICHAHTLYFLQQRGEWWCDICYRKHKPHHSRYHCSQCDFNVDVNCVVKEMLKNTMHHPSHIHPLVCMTKQILSKCDACGEEHKGTFYRCTMCPHSFIHKDCAFLPKKLQIQHTTNNFYSHIHPLTLEYSFPDADQSSKNFPRCRVCLQYFYNENLWIYKCEKCRYYTHLNCATSRNESFMSILTSPGTYT</sequence>
<organism evidence="1 2">
    <name type="scientific">Smallanthus sonchifolius</name>
    <dbReference type="NCBI Taxonomy" id="185202"/>
    <lineage>
        <taxon>Eukaryota</taxon>
        <taxon>Viridiplantae</taxon>
        <taxon>Streptophyta</taxon>
        <taxon>Embryophyta</taxon>
        <taxon>Tracheophyta</taxon>
        <taxon>Spermatophyta</taxon>
        <taxon>Magnoliopsida</taxon>
        <taxon>eudicotyledons</taxon>
        <taxon>Gunneridae</taxon>
        <taxon>Pentapetalae</taxon>
        <taxon>asterids</taxon>
        <taxon>campanulids</taxon>
        <taxon>Asterales</taxon>
        <taxon>Asteraceae</taxon>
        <taxon>Asteroideae</taxon>
        <taxon>Heliantheae alliance</taxon>
        <taxon>Millerieae</taxon>
        <taxon>Smallanthus</taxon>
    </lineage>
</organism>
<evidence type="ECO:0000313" key="1">
    <source>
        <dbReference type="EMBL" id="KAI3777721.1"/>
    </source>
</evidence>
<accession>A0ACB9G3R0</accession>
<evidence type="ECO:0000313" key="2">
    <source>
        <dbReference type="Proteomes" id="UP001056120"/>
    </source>
</evidence>
<name>A0ACB9G3R0_9ASTR</name>
<dbReference type="EMBL" id="CM042032">
    <property type="protein sequence ID" value="KAI3777721.1"/>
    <property type="molecule type" value="Genomic_DNA"/>
</dbReference>
<proteinExistence type="predicted"/>
<reference evidence="1 2" key="2">
    <citation type="journal article" date="2022" name="Mol. Ecol. Resour.">
        <title>The genomes of chicory, endive, great burdock and yacon provide insights into Asteraceae paleo-polyploidization history and plant inulin production.</title>
        <authorList>
            <person name="Fan W."/>
            <person name="Wang S."/>
            <person name="Wang H."/>
            <person name="Wang A."/>
            <person name="Jiang F."/>
            <person name="Liu H."/>
            <person name="Zhao H."/>
            <person name="Xu D."/>
            <person name="Zhang Y."/>
        </authorList>
    </citation>
    <scope>NUCLEOTIDE SEQUENCE [LARGE SCALE GENOMIC DNA]</scope>
    <source>
        <strain evidence="2">cv. Yunnan</strain>
        <tissue evidence="1">Leaves</tissue>
    </source>
</reference>
<reference evidence="2" key="1">
    <citation type="journal article" date="2022" name="Mol. Ecol. Resour.">
        <title>The genomes of chicory, endive, great burdock and yacon provide insights into Asteraceae palaeo-polyploidization history and plant inulin production.</title>
        <authorList>
            <person name="Fan W."/>
            <person name="Wang S."/>
            <person name="Wang H."/>
            <person name="Wang A."/>
            <person name="Jiang F."/>
            <person name="Liu H."/>
            <person name="Zhao H."/>
            <person name="Xu D."/>
            <person name="Zhang Y."/>
        </authorList>
    </citation>
    <scope>NUCLEOTIDE SEQUENCE [LARGE SCALE GENOMIC DNA]</scope>
    <source>
        <strain evidence="2">cv. Yunnan</strain>
    </source>
</reference>
<dbReference type="Proteomes" id="UP001056120">
    <property type="component" value="Linkage Group LG15"/>
</dbReference>
<gene>
    <name evidence="1" type="ORF">L1987_47523</name>
</gene>
<keyword evidence="2" id="KW-1185">Reference proteome</keyword>
<comment type="caution">
    <text evidence="1">The sequence shown here is derived from an EMBL/GenBank/DDBJ whole genome shotgun (WGS) entry which is preliminary data.</text>
</comment>
<protein>
    <submittedName>
        <fullName evidence="1">Uncharacterized protein</fullName>
    </submittedName>
</protein>